<keyword evidence="2" id="KW-0269">Exonuclease</keyword>
<sequence>MSIPRCKDLVRSRLTSFVYAVRDVNPNEKVSPCRTAVPIACKQDDSSSTDAPGSSVKSDAEPEARSHRVAKLGTTRSQRLHRNARH</sequence>
<dbReference type="Proteomes" id="UP000014071">
    <property type="component" value="Unassembled WGS sequence"/>
</dbReference>
<evidence type="ECO:0000313" key="3">
    <source>
        <dbReference type="Proteomes" id="UP000014071"/>
    </source>
</evidence>
<dbReference type="EC" id="3.1.3.36" evidence="2"/>
<dbReference type="GeneID" id="24108502"/>
<keyword evidence="3" id="KW-1185">Reference proteome</keyword>
<dbReference type="GO" id="GO:0004527">
    <property type="term" value="F:exonuclease activity"/>
    <property type="evidence" value="ECO:0007669"/>
    <property type="project" value="UniProtKB-KW"/>
</dbReference>
<proteinExistence type="predicted"/>
<dbReference type="HOGENOM" id="CLU_2498829_0_0_1"/>
<dbReference type="GO" id="GO:0004519">
    <property type="term" value="F:endonuclease activity"/>
    <property type="evidence" value="ECO:0007669"/>
    <property type="project" value="UniProtKB-KW"/>
</dbReference>
<evidence type="ECO:0000256" key="1">
    <source>
        <dbReference type="SAM" id="MobiDB-lite"/>
    </source>
</evidence>
<evidence type="ECO:0000313" key="2">
    <source>
        <dbReference type="EMBL" id="GAC95636.1"/>
    </source>
</evidence>
<gene>
    <name evidence="2" type="ORF">PHSY_003212</name>
</gene>
<keyword evidence="2" id="KW-0540">Nuclease</keyword>
<organism evidence="2 3">
    <name type="scientific">Pseudozyma hubeiensis (strain SY62)</name>
    <name type="common">Yeast</name>
    <dbReference type="NCBI Taxonomy" id="1305764"/>
    <lineage>
        <taxon>Eukaryota</taxon>
        <taxon>Fungi</taxon>
        <taxon>Dikarya</taxon>
        <taxon>Basidiomycota</taxon>
        <taxon>Ustilaginomycotina</taxon>
        <taxon>Ustilaginomycetes</taxon>
        <taxon>Ustilaginales</taxon>
        <taxon>Ustilaginaceae</taxon>
        <taxon>Pseudozyma</taxon>
    </lineage>
</organism>
<feature type="compositionally biased region" description="Polar residues" evidence="1">
    <location>
        <begin position="46"/>
        <end position="57"/>
    </location>
</feature>
<dbReference type="EMBL" id="DF238795">
    <property type="protein sequence ID" value="GAC95636.1"/>
    <property type="molecule type" value="Genomic_DNA"/>
</dbReference>
<accession>R9P2S2</accession>
<dbReference type="GO" id="GO:0004439">
    <property type="term" value="F:phosphatidylinositol-4,5-bisphosphate 5-phosphatase activity"/>
    <property type="evidence" value="ECO:0007669"/>
    <property type="project" value="UniProtKB-EC"/>
</dbReference>
<dbReference type="AlphaFoldDB" id="R9P2S2"/>
<dbReference type="RefSeq" id="XP_012189223.1">
    <property type="nucleotide sequence ID" value="XM_012333833.1"/>
</dbReference>
<protein>
    <submittedName>
        <fullName evidence="2">Endonuclease/exonuclease/phosphatase</fullName>
        <ecNumber evidence="2">3.1.3.36</ecNumber>
    </submittedName>
</protein>
<keyword evidence="2" id="KW-0378">Hydrolase</keyword>
<reference evidence="3" key="1">
    <citation type="journal article" date="2013" name="Genome Announc.">
        <title>Draft genome sequence of the basidiomycetous yeast-like fungus Pseudozyma hubeiensis SY62, which produces an abundant amount of the biosurfactant mannosylerythritol lipids.</title>
        <authorList>
            <person name="Konishi M."/>
            <person name="Hatada Y."/>
            <person name="Horiuchi J."/>
        </authorList>
    </citation>
    <scope>NUCLEOTIDE SEQUENCE [LARGE SCALE GENOMIC DNA]</scope>
    <source>
        <strain evidence="3">SY62</strain>
    </source>
</reference>
<name>R9P2S2_PSEHS</name>
<keyword evidence="2" id="KW-0255">Endonuclease</keyword>
<feature type="region of interest" description="Disordered" evidence="1">
    <location>
        <begin position="41"/>
        <end position="86"/>
    </location>
</feature>